<gene>
    <name evidence="4" type="ORF">AAA083_02085</name>
</gene>
<feature type="region of interest" description="Disordered" evidence="1">
    <location>
        <begin position="28"/>
        <end position="87"/>
    </location>
</feature>
<keyword evidence="2" id="KW-1133">Transmembrane helix</keyword>
<accession>A0ABV1JBR3</accession>
<keyword evidence="5" id="KW-1185">Reference proteome</keyword>
<sequence length="1498" mass="152141">MMKKDLLASCMAALLGITLCSPCAWAAQTESAESSTPPQAPSTVGDVNGSEAVQPEREPGAPDEVQAPDEIDDETDREAAGLADGDSLPVEAEAKANVSAPQSSAEARSNAASVFDIGDGQPYAGFAEAIAAIPDDAGDVVFNVKSDLYQDYRDYLPGGISFSLPTDRNMTSLTITSDANEQIIVGNGGSDSYCINLFANGVPIIIEAPLKMNALIYGGSNGTPLSGASSITVREGAFARSLFGGSLNADLSGDATILVEGTASTVVGGCRAYASDSGLANASATLRGSSFVDIGEAGGAQKAIGGGIACFPSSGSAALSADAATTGSTNITVNGSIDEVYGGGSAGAASIALSTLSNTAATANVAGSASITFGAKAQAYSSGSMSKMHVYGGGLATGTSKENANRSAADVAGTVTITALEDDTAAQSQPDSKAFSRFYGGGCALYGGAQANVGATVIMTARCGWESAAGIIGGGYALAGGTADVLGATRVEVFGIEGQKANYENANLVAGGGFAENNSNDLATSACADSTEVIIHKGANLTSGSSTGMSVIGGGIAKGNVCTSDVAGTARIEAKPGASVARGAVGGGIAWGNEFDGKPQGARNASADVGSTSVAFGEGCTSGGLVIGGGYAFNHAIECTANVTGDVSVSAGDGCSFTGNFVIGGGLASLAADCEASVFGNVNTDFGDGTATKSFVGGGFSYNGSTGCTTDVQGSVTTNFGDTYTMPAGQFIGGGYVYYNSTDCSAASGSVHTEMGKNATLTGRWVTAAGNVSYNSAGDVHVGSDKGADSVTFTAEEGYAAYVFSNGGYIAGDQTAASTAQVTGSVSSSFENCDIKYFYGGAYLSDTNGNGTIDGNVESRFSKCALPAQDGTMPRAGSGITGDAKLVFADSVLAKGYIGATSASDIGGKHIVSFVGNSTCKDFIYAEHQKGTLLIEIGDEKGTSTQTVVSGVYSPNHIGETDILIHNGATFTPSTVSADSSGAPYHLMGVYDLTIEGGGSLVGYNENPTILYGNLTGTPASGGEATASITMPASATIIGDEASGSALEGVLEVHPTGTLTTGMTLFDFARAGNGKVLLDDPSRPQRYYLAKDETSQQNRTLWTIAAGSTITAKQAEHGTIEPGDNAFNRNEPATYTFVPDYGYRLESILIDGMSAGDVAPGSDRAVSYTFTPSTDTCEVSAVFVPLETEDLHDRIENLPDAADVPTASEETKNAILDAKLDLEAHLEQNPDAPVDADALDKLHEDLLQLPEIQVEVVVEVAGEGGSADEIATIENGCLHHFVYEFGKDEIQALRNGSAELLKIKAVINDDIVDAEGAERAALDAKLGEEYLLGKHFSVTVTKQTFKSRTDDIPLASEQIHSLGKGITMTFAIPDAVASESGDARTFAIARTHQEDDGSWTASLLPDENAADRASVTVTTDRFSRYAIAYSDAAVPPVDPTPLPAPEEGERKEGGGEDSRAKAKALAKVGDPLPSPVAGTAALAFIACGFALLLRKQAR</sequence>
<evidence type="ECO:0008006" key="6">
    <source>
        <dbReference type="Google" id="ProtNLM"/>
    </source>
</evidence>
<feature type="compositionally biased region" description="Polar residues" evidence="1">
    <location>
        <begin position="28"/>
        <end position="37"/>
    </location>
</feature>
<name>A0ABV1JBR3_9ACTN</name>
<feature type="compositionally biased region" description="Basic and acidic residues" evidence="1">
    <location>
        <begin position="1447"/>
        <end position="1460"/>
    </location>
</feature>
<evidence type="ECO:0000256" key="3">
    <source>
        <dbReference type="SAM" id="SignalP"/>
    </source>
</evidence>
<keyword evidence="3" id="KW-0732">Signal</keyword>
<feature type="signal peptide" evidence="3">
    <location>
        <begin position="1"/>
        <end position="26"/>
    </location>
</feature>
<dbReference type="Proteomes" id="UP001487305">
    <property type="component" value="Unassembled WGS sequence"/>
</dbReference>
<evidence type="ECO:0000256" key="1">
    <source>
        <dbReference type="SAM" id="MobiDB-lite"/>
    </source>
</evidence>
<protein>
    <recommendedName>
        <fullName evidence="6">GLUG domain-containing protein</fullName>
    </recommendedName>
</protein>
<organism evidence="4 5">
    <name type="scientific">Raoultibacter massiliensis</name>
    <dbReference type="NCBI Taxonomy" id="1852371"/>
    <lineage>
        <taxon>Bacteria</taxon>
        <taxon>Bacillati</taxon>
        <taxon>Actinomycetota</taxon>
        <taxon>Coriobacteriia</taxon>
        <taxon>Eggerthellales</taxon>
        <taxon>Eggerthellaceae</taxon>
        <taxon>Raoultibacter</taxon>
    </lineage>
</organism>
<feature type="compositionally biased region" description="Acidic residues" evidence="1">
    <location>
        <begin position="66"/>
        <end position="76"/>
    </location>
</feature>
<proteinExistence type="predicted"/>
<evidence type="ECO:0000313" key="5">
    <source>
        <dbReference type="Proteomes" id="UP001487305"/>
    </source>
</evidence>
<feature type="region of interest" description="Disordered" evidence="1">
    <location>
        <begin position="1435"/>
        <end position="1466"/>
    </location>
</feature>
<evidence type="ECO:0000256" key="2">
    <source>
        <dbReference type="SAM" id="Phobius"/>
    </source>
</evidence>
<feature type="transmembrane region" description="Helical" evidence="2">
    <location>
        <begin position="1472"/>
        <end position="1493"/>
    </location>
</feature>
<keyword evidence="2" id="KW-0812">Transmembrane</keyword>
<feature type="chain" id="PRO_5046396171" description="GLUG domain-containing protein" evidence="3">
    <location>
        <begin position="27"/>
        <end position="1498"/>
    </location>
</feature>
<reference evidence="4 5" key="1">
    <citation type="submission" date="2024-04" db="EMBL/GenBank/DDBJ databases">
        <title>Human intestinal bacterial collection.</title>
        <authorList>
            <person name="Pauvert C."/>
            <person name="Hitch T.C.A."/>
            <person name="Clavel T."/>
        </authorList>
    </citation>
    <scope>NUCLEOTIDE SEQUENCE [LARGE SCALE GENOMIC DNA]</scope>
    <source>
        <strain evidence="4 5">CLA-KB-H42</strain>
    </source>
</reference>
<dbReference type="EMBL" id="JBBNOP010000001">
    <property type="protein sequence ID" value="MEQ3361761.1"/>
    <property type="molecule type" value="Genomic_DNA"/>
</dbReference>
<evidence type="ECO:0000313" key="4">
    <source>
        <dbReference type="EMBL" id="MEQ3361761.1"/>
    </source>
</evidence>
<keyword evidence="2" id="KW-0472">Membrane</keyword>
<comment type="caution">
    <text evidence="4">The sequence shown here is derived from an EMBL/GenBank/DDBJ whole genome shotgun (WGS) entry which is preliminary data.</text>
</comment>